<evidence type="ECO:0000313" key="2">
    <source>
        <dbReference type="Proteomes" id="UP000800200"/>
    </source>
</evidence>
<dbReference type="InterPro" id="IPR043502">
    <property type="entry name" value="DNA/RNA_pol_sf"/>
</dbReference>
<protein>
    <recommendedName>
        <fullName evidence="3">Reverse transcriptase domain-containing protein</fullName>
    </recommendedName>
</protein>
<dbReference type="AlphaFoldDB" id="A0A6A6DJ52"/>
<reference evidence="1" key="1">
    <citation type="journal article" date="2020" name="Stud. Mycol.">
        <title>101 Dothideomycetes genomes: a test case for predicting lifestyles and emergence of pathogens.</title>
        <authorList>
            <person name="Haridas S."/>
            <person name="Albert R."/>
            <person name="Binder M."/>
            <person name="Bloem J."/>
            <person name="Labutti K."/>
            <person name="Salamov A."/>
            <person name="Andreopoulos B."/>
            <person name="Baker S."/>
            <person name="Barry K."/>
            <person name="Bills G."/>
            <person name="Bluhm B."/>
            <person name="Cannon C."/>
            <person name="Castanera R."/>
            <person name="Culley D."/>
            <person name="Daum C."/>
            <person name="Ezra D."/>
            <person name="Gonzalez J."/>
            <person name="Henrissat B."/>
            <person name="Kuo A."/>
            <person name="Liang C."/>
            <person name="Lipzen A."/>
            <person name="Lutzoni F."/>
            <person name="Magnuson J."/>
            <person name="Mondo S."/>
            <person name="Nolan M."/>
            <person name="Ohm R."/>
            <person name="Pangilinan J."/>
            <person name="Park H.-J."/>
            <person name="Ramirez L."/>
            <person name="Alfaro M."/>
            <person name="Sun H."/>
            <person name="Tritt A."/>
            <person name="Yoshinaga Y."/>
            <person name="Zwiers L.-H."/>
            <person name="Turgeon B."/>
            <person name="Goodwin S."/>
            <person name="Spatafora J."/>
            <person name="Crous P."/>
            <person name="Grigoriev I."/>
        </authorList>
    </citation>
    <scope>NUCLEOTIDE SEQUENCE</scope>
    <source>
        <strain evidence="1">CBS 207.26</strain>
    </source>
</reference>
<dbReference type="EMBL" id="ML994675">
    <property type="protein sequence ID" value="KAF2178452.1"/>
    <property type="molecule type" value="Genomic_DNA"/>
</dbReference>
<dbReference type="Proteomes" id="UP000800200">
    <property type="component" value="Unassembled WGS sequence"/>
</dbReference>
<organism evidence="1 2">
    <name type="scientific">Zopfia rhizophila CBS 207.26</name>
    <dbReference type="NCBI Taxonomy" id="1314779"/>
    <lineage>
        <taxon>Eukaryota</taxon>
        <taxon>Fungi</taxon>
        <taxon>Dikarya</taxon>
        <taxon>Ascomycota</taxon>
        <taxon>Pezizomycotina</taxon>
        <taxon>Dothideomycetes</taxon>
        <taxon>Dothideomycetes incertae sedis</taxon>
        <taxon>Zopfiaceae</taxon>
        <taxon>Zopfia</taxon>
    </lineage>
</organism>
<proteinExistence type="predicted"/>
<name>A0A6A6DJ52_9PEZI</name>
<gene>
    <name evidence="1" type="ORF">K469DRAFT_599545</name>
</gene>
<evidence type="ECO:0000313" key="1">
    <source>
        <dbReference type="EMBL" id="KAF2178452.1"/>
    </source>
</evidence>
<dbReference type="SUPFAM" id="SSF56672">
    <property type="entry name" value="DNA/RNA polymerases"/>
    <property type="match status" value="1"/>
</dbReference>
<feature type="non-terminal residue" evidence="1">
    <location>
        <position position="1"/>
    </location>
</feature>
<keyword evidence="2" id="KW-1185">Reference proteome</keyword>
<sequence>INYILKKYLDIFIITYLNNILVYINRNLEEYVKYTKKKYMFYRTEVKFLKYLVS</sequence>
<evidence type="ECO:0008006" key="3">
    <source>
        <dbReference type="Google" id="ProtNLM"/>
    </source>
</evidence>
<accession>A0A6A6DJ52</accession>